<dbReference type="SUPFAM" id="SSF54373">
    <property type="entry name" value="FAD-linked reductases, C-terminal domain"/>
    <property type="match status" value="1"/>
</dbReference>
<feature type="binding site" evidence="9">
    <location>
        <position position="169"/>
    </location>
    <ligand>
        <name>FAD</name>
        <dbReference type="ChEBI" id="CHEBI:57692"/>
    </ligand>
</feature>
<evidence type="ECO:0000256" key="2">
    <source>
        <dbReference type="ARBA" id="ARBA00006730"/>
    </source>
</evidence>
<dbReference type="GO" id="GO:0005737">
    <property type="term" value="C:cytoplasm"/>
    <property type="evidence" value="ECO:0007669"/>
    <property type="project" value="TreeGrafter"/>
</dbReference>
<dbReference type="EC" id="1.4.3.3" evidence="6"/>
<evidence type="ECO:0000313" key="11">
    <source>
        <dbReference type="EMBL" id="PAP78089.1"/>
    </source>
</evidence>
<reference evidence="11 12" key="1">
    <citation type="submission" date="2016-11" db="EMBL/GenBank/DDBJ databases">
        <title>Study of marine rhodopsin-containing bacteria.</title>
        <authorList>
            <person name="Yoshizawa S."/>
            <person name="Kumagai Y."/>
            <person name="Kogure K."/>
        </authorList>
    </citation>
    <scope>NUCLEOTIDE SEQUENCE [LARGE SCALE GENOMIC DNA]</scope>
    <source>
        <strain evidence="11 12">SAORIC-28</strain>
    </source>
</reference>
<proteinExistence type="inferred from homology"/>
<evidence type="ECO:0000259" key="10">
    <source>
        <dbReference type="Pfam" id="PF01266"/>
    </source>
</evidence>
<gene>
    <name evidence="11" type="ORF">BSZ37_17425</name>
</gene>
<dbReference type="PROSITE" id="PS00677">
    <property type="entry name" value="DAO"/>
    <property type="match status" value="1"/>
</dbReference>
<sequence>MHVLVIGAGVSGLSAALRLREAGHAVEIWTRDPPAETVSAVAAAVWYPYRADPRDRVLEWGAVSLRAFVRLSDDPATGVVMRDGLEVFREPVPDPWWKAAVPGFRRAEAFELPPGMADGYALRLPVVDMSVYLGWLRRRAEAEGVSIRQRAISSLDETREMADVVVNCTGLAAREVARDAEVYGVRGQIQLVRAPAVTRFLIDDAGPTYVIPRVSDVVLGGTADEHADDATVDPATAEALRQRCERLVPELAGAPVLADRVGIRPCRSTVRLEEERVGGTRVIHNYGHGGSGVTLSWGCAEEVARLV</sequence>
<dbReference type="Pfam" id="PF01266">
    <property type="entry name" value="DAO"/>
    <property type="match status" value="1"/>
</dbReference>
<dbReference type="PANTHER" id="PTHR11530">
    <property type="entry name" value="D-AMINO ACID OXIDASE"/>
    <property type="match status" value="1"/>
</dbReference>
<dbReference type="GO" id="GO:0019478">
    <property type="term" value="P:D-amino acid catabolic process"/>
    <property type="evidence" value="ECO:0007669"/>
    <property type="project" value="TreeGrafter"/>
</dbReference>
<comment type="caution">
    <text evidence="11">The sequence shown here is derived from an EMBL/GenBank/DDBJ whole genome shotgun (WGS) entry which is preliminary data.</text>
</comment>
<dbReference type="OrthoDB" id="246701at2"/>
<name>A0A271J5Z8_9BACT</name>
<feature type="binding site" evidence="9">
    <location>
        <position position="290"/>
    </location>
    <ligand>
        <name>D-dopa</name>
        <dbReference type="ChEBI" id="CHEBI:149689"/>
    </ligand>
</feature>
<dbReference type="InterPro" id="IPR006181">
    <property type="entry name" value="D-amino_acid_oxidase_CS"/>
</dbReference>
<dbReference type="GO" id="GO:0071949">
    <property type="term" value="F:FAD binding"/>
    <property type="evidence" value="ECO:0007669"/>
    <property type="project" value="InterPro"/>
</dbReference>
<comment type="catalytic activity">
    <reaction evidence="8">
        <text>a D-alpha-amino acid + O2 + H2O = a 2-oxocarboxylate + H2O2 + NH4(+)</text>
        <dbReference type="Rhea" id="RHEA:21816"/>
        <dbReference type="ChEBI" id="CHEBI:15377"/>
        <dbReference type="ChEBI" id="CHEBI:15379"/>
        <dbReference type="ChEBI" id="CHEBI:16240"/>
        <dbReference type="ChEBI" id="CHEBI:28938"/>
        <dbReference type="ChEBI" id="CHEBI:35179"/>
        <dbReference type="ChEBI" id="CHEBI:59871"/>
        <dbReference type="EC" id="1.4.3.3"/>
    </reaction>
    <physiologicalReaction direction="left-to-right" evidence="8">
        <dbReference type="Rhea" id="RHEA:21817"/>
    </physiologicalReaction>
</comment>
<keyword evidence="12" id="KW-1185">Reference proteome</keyword>
<dbReference type="GO" id="GO:0003884">
    <property type="term" value="F:D-amino-acid oxidase activity"/>
    <property type="evidence" value="ECO:0007669"/>
    <property type="project" value="UniProtKB-EC"/>
</dbReference>
<keyword evidence="4 9" id="KW-0274">FAD</keyword>
<dbReference type="SUPFAM" id="SSF51971">
    <property type="entry name" value="Nucleotide-binding domain"/>
    <property type="match status" value="1"/>
</dbReference>
<evidence type="ECO:0000256" key="8">
    <source>
        <dbReference type="ARBA" id="ARBA00049547"/>
    </source>
</evidence>
<comment type="similarity">
    <text evidence="2">Belongs to the DAMOX/DASOX family.</text>
</comment>
<evidence type="ECO:0000256" key="6">
    <source>
        <dbReference type="ARBA" id="ARBA00039101"/>
    </source>
</evidence>
<evidence type="ECO:0000256" key="7">
    <source>
        <dbReference type="ARBA" id="ARBA00039751"/>
    </source>
</evidence>
<keyword evidence="3" id="KW-0285">Flavoprotein</keyword>
<protein>
    <recommendedName>
        <fullName evidence="7">D-amino-acid oxidase</fullName>
        <ecNumber evidence="6">1.4.3.3</ecNumber>
    </recommendedName>
</protein>
<evidence type="ECO:0000256" key="9">
    <source>
        <dbReference type="PIRSR" id="PIRSR000189-1"/>
    </source>
</evidence>
<evidence type="ECO:0000256" key="1">
    <source>
        <dbReference type="ARBA" id="ARBA00001974"/>
    </source>
</evidence>
<feature type="domain" description="FAD dependent oxidoreductase" evidence="10">
    <location>
        <begin position="2"/>
        <end position="306"/>
    </location>
</feature>
<dbReference type="Gene3D" id="3.30.9.10">
    <property type="entry name" value="D-Amino Acid Oxidase, subunit A, domain 2"/>
    <property type="match status" value="1"/>
</dbReference>
<dbReference type="EMBL" id="MQWD01000001">
    <property type="protein sequence ID" value="PAP78089.1"/>
    <property type="molecule type" value="Genomic_DNA"/>
</dbReference>
<feature type="binding site" evidence="9">
    <location>
        <position position="209"/>
    </location>
    <ligand>
        <name>D-dopa</name>
        <dbReference type="ChEBI" id="CHEBI:149689"/>
    </ligand>
</feature>
<organism evidence="11 12">
    <name type="scientific">Rubrivirga marina</name>
    <dbReference type="NCBI Taxonomy" id="1196024"/>
    <lineage>
        <taxon>Bacteria</taxon>
        <taxon>Pseudomonadati</taxon>
        <taxon>Rhodothermota</taxon>
        <taxon>Rhodothermia</taxon>
        <taxon>Rhodothermales</taxon>
        <taxon>Rubricoccaceae</taxon>
        <taxon>Rubrivirga</taxon>
    </lineage>
</organism>
<evidence type="ECO:0000256" key="4">
    <source>
        <dbReference type="ARBA" id="ARBA00022827"/>
    </source>
</evidence>
<accession>A0A271J5Z8</accession>
<evidence type="ECO:0000256" key="5">
    <source>
        <dbReference type="ARBA" id="ARBA00023002"/>
    </source>
</evidence>
<dbReference type="PANTHER" id="PTHR11530:SF11">
    <property type="entry name" value="D-ASPARTATE OXIDASE"/>
    <property type="match status" value="1"/>
</dbReference>
<evidence type="ECO:0000256" key="3">
    <source>
        <dbReference type="ARBA" id="ARBA00022630"/>
    </source>
</evidence>
<keyword evidence="5" id="KW-0560">Oxidoreductase</keyword>
<feature type="binding site" evidence="9">
    <location>
        <begin position="289"/>
        <end position="294"/>
    </location>
    <ligand>
        <name>FAD</name>
        <dbReference type="ChEBI" id="CHEBI:57692"/>
    </ligand>
</feature>
<dbReference type="InterPro" id="IPR006076">
    <property type="entry name" value="FAD-dep_OxRdtase"/>
</dbReference>
<evidence type="ECO:0000313" key="12">
    <source>
        <dbReference type="Proteomes" id="UP000216339"/>
    </source>
</evidence>
<dbReference type="RefSeq" id="WP_095511763.1">
    <property type="nucleotide sequence ID" value="NZ_MQWD01000001.1"/>
</dbReference>
<feature type="binding site" evidence="9">
    <location>
        <position position="264"/>
    </location>
    <ligand>
        <name>D-dopa</name>
        <dbReference type="ChEBI" id="CHEBI:149689"/>
    </ligand>
</feature>
<dbReference type="Proteomes" id="UP000216339">
    <property type="component" value="Unassembled WGS sequence"/>
</dbReference>
<dbReference type="InterPro" id="IPR023209">
    <property type="entry name" value="DAO"/>
</dbReference>
<dbReference type="Gene3D" id="3.40.50.720">
    <property type="entry name" value="NAD(P)-binding Rossmann-like Domain"/>
    <property type="match status" value="1"/>
</dbReference>
<dbReference type="PIRSF" id="PIRSF000189">
    <property type="entry name" value="D-aa_oxidase"/>
    <property type="match status" value="1"/>
</dbReference>
<comment type="cofactor">
    <cofactor evidence="1 9">
        <name>FAD</name>
        <dbReference type="ChEBI" id="CHEBI:57692"/>
    </cofactor>
</comment>
<dbReference type="AlphaFoldDB" id="A0A271J5Z8"/>